<proteinExistence type="predicted"/>
<accession>E9CV13</accession>
<evidence type="ECO:0000313" key="1">
    <source>
        <dbReference type="EMBL" id="EFW21204.1"/>
    </source>
</evidence>
<dbReference type="VEuPathDB" id="FungiDB:CPSG_01361"/>
<dbReference type="EMBL" id="GL636487">
    <property type="protein sequence ID" value="EFW21204.1"/>
    <property type="molecule type" value="Genomic_DNA"/>
</dbReference>
<name>E9CV13_COCPS</name>
<reference evidence="2" key="2">
    <citation type="submission" date="2010-03" db="EMBL/GenBank/DDBJ databases">
        <title>The genome sequence of Coccidioides posadasii strain Silveira.</title>
        <authorList>
            <consortium name="The Broad Institute Genome Sequencing Center for Infectious Disease"/>
            <person name="Neafsey D."/>
            <person name="Orbach M."/>
            <person name="Henn M.R."/>
            <person name="Cole G.T."/>
            <person name="Galgiani J."/>
            <person name="Gardner M.J."/>
            <person name="Kirkland T.N."/>
            <person name="Taylor J.W."/>
            <person name="Young S.K."/>
            <person name="Zeng Q."/>
            <person name="Koehrsen M."/>
            <person name="Alvarado L."/>
            <person name="Berlin A."/>
            <person name="Borenstein D."/>
            <person name="Chapman S.B."/>
            <person name="Chen Z."/>
            <person name="Engels R."/>
            <person name="Freedman E."/>
            <person name="Gellesch M."/>
            <person name="Goldberg J."/>
            <person name="Griggs A."/>
            <person name="Gujja S."/>
            <person name="Heilman E."/>
            <person name="Heiman D."/>
            <person name="Howarth C."/>
            <person name="Jen D."/>
            <person name="Larson L."/>
            <person name="Mehta T."/>
            <person name="Neiman D."/>
            <person name="Park D."/>
            <person name="Pearson M."/>
            <person name="Richards J."/>
            <person name="Roberts A."/>
            <person name="Saif S."/>
            <person name="Shea T."/>
            <person name="Shenoy N."/>
            <person name="Sisk P."/>
            <person name="Stolte C."/>
            <person name="Sykes S."/>
            <person name="Walk T."/>
            <person name="White J."/>
            <person name="Yandava C."/>
            <person name="Haas B."/>
            <person name="Nusbaum C."/>
            <person name="Birren B."/>
        </authorList>
    </citation>
    <scope>NUCLEOTIDE SEQUENCE [LARGE SCALE GENOMIC DNA]</scope>
    <source>
        <strain evidence="2">RMSCC 757 / Silveira</strain>
    </source>
</reference>
<gene>
    <name evidence="1" type="ORF">CPSG_01361</name>
</gene>
<dbReference type="Gene3D" id="3.40.50.300">
    <property type="entry name" value="P-loop containing nucleotide triphosphate hydrolases"/>
    <property type="match status" value="1"/>
</dbReference>
<protein>
    <submittedName>
        <fullName evidence="1">Uncharacterized protein</fullName>
    </submittedName>
</protein>
<reference evidence="2" key="1">
    <citation type="journal article" date="2010" name="Genome Res.">
        <title>Population genomic sequencing of Coccidioides fungi reveals recent hybridization and transposon control.</title>
        <authorList>
            <person name="Neafsey D.E."/>
            <person name="Barker B.M."/>
            <person name="Sharpton T.J."/>
            <person name="Stajich J.E."/>
            <person name="Park D.J."/>
            <person name="Whiston E."/>
            <person name="Hung C.-Y."/>
            <person name="McMahan C."/>
            <person name="White J."/>
            <person name="Sykes S."/>
            <person name="Heiman D."/>
            <person name="Young S."/>
            <person name="Zeng Q."/>
            <person name="Abouelleil A."/>
            <person name="Aftuck L."/>
            <person name="Bessette D."/>
            <person name="Brown A."/>
            <person name="FitzGerald M."/>
            <person name="Lui A."/>
            <person name="Macdonald J.P."/>
            <person name="Priest M."/>
            <person name="Orbach M.J."/>
            <person name="Galgiani J.N."/>
            <person name="Kirkland T.N."/>
            <person name="Cole G.T."/>
            <person name="Birren B.W."/>
            <person name="Henn M.R."/>
            <person name="Taylor J.W."/>
            <person name="Rounsley S.D."/>
        </authorList>
    </citation>
    <scope>NUCLEOTIDE SEQUENCE [LARGE SCALE GENOMIC DNA]</scope>
    <source>
        <strain evidence="2">RMSCC 757 / Silveira</strain>
    </source>
</reference>
<evidence type="ECO:0000313" key="2">
    <source>
        <dbReference type="Proteomes" id="UP000002497"/>
    </source>
</evidence>
<dbReference type="Proteomes" id="UP000002497">
    <property type="component" value="Unassembled WGS sequence"/>
</dbReference>
<sequence>MSSGESSKLQLYDICVWGGNLLRDDLLFSRLGGIFGPPGSPEKGALADDCARATEYNMYHFSVCASMGETCRSTDPDAKSIRDHTNNPDLLPGEVILNLLQPKMDKEEGGGRWIVRPGVAILLNCPER</sequence>
<dbReference type="HOGENOM" id="CLU_1959368_0_0_1"/>
<keyword evidence="2" id="KW-1185">Reference proteome</keyword>
<dbReference type="AlphaFoldDB" id="E9CV13"/>
<organism evidence="2">
    <name type="scientific">Coccidioides posadasii (strain RMSCC 757 / Silveira)</name>
    <name type="common">Valley fever fungus</name>
    <dbReference type="NCBI Taxonomy" id="443226"/>
    <lineage>
        <taxon>Eukaryota</taxon>
        <taxon>Fungi</taxon>
        <taxon>Dikarya</taxon>
        <taxon>Ascomycota</taxon>
        <taxon>Pezizomycotina</taxon>
        <taxon>Eurotiomycetes</taxon>
        <taxon>Eurotiomycetidae</taxon>
        <taxon>Onygenales</taxon>
        <taxon>Onygenaceae</taxon>
        <taxon>Coccidioides</taxon>
    </lineage>
</organism>
<dbReference type="InterPro" id="IPR027417">
    <property type="entry name" value="P-loop_NTPase"/>
</dbReference>